<dbReference type="SUPFAM" id="SSF51126">
    <property type="entry name" value="Pectin lyase-like"/>
    <property type="match status" value="1"/>
</dbReference>
<gene>
    <name evidence="10" type="ORF">CE91St55_40090</name>
</gene>
<dbReference type="InterPro" id="IPR011050">
    <property type="entry name" value="Pectin_lyase_fold/virulence"/>
</dbReference>
<keyword evidence="2" id="KW-0677">Repeat</keyword>
<dbReference type="PANTHER" id="PTHR31736">
    <property type="match status" value="1"/>
</dbReference>
<dbReference type="Gene3D" id="2.160.20.10">
    <property type="entry name" value="Single-stranded right-handed beta-helix, Pectin lyase-like"/>
    <property type="match status" value="1"/>
</dbReference>
<evidence type="ECO:0000256" key="6">
    <source>
        <dbReference type="ARBA" id="ARBA00023295"/>
    </source>
</evidence>
<dbReference type="Proteomes" id="UP001055091">
    <property type="component" value="Unassembled WGS sequence"/>
</dbReference>
<evidence type="ECO:0000256" key="2">
    <source>
        <dbReference type="ARBA" id="ARBA00022737"/>
    </source>
</evidence>
<dbReference type="RefSeq" id="WP_244052716.1">
    <property type="nucleotide sequence ID" value="NZ_BQNJ01000001.1"/>
</dbReference>
<accession>A0AA37JJ44</accession>
<evidence type="ECO:0000256" key="7">
    <source>
        <dbReference type="ARBA" id="ARBA00023326"/>
    </source>
</evidence>
<evidence type="ECO:0000256" key="5">
    <source>
        <dbReference type="ARBA" id="ARBA00023277"/>
    </source>
</evidence>
<name>A0AA37JJ44_9FIRM</name>
<evidence type="ECO:0000256" key="8">
    <source>
        <dbReference type="ARBA" id="ARBA00037278"/>
    </source>
</evidence>
<reference evidence="10" key="1">
    <citation type="submission" date="2022-01" db="EMBL/GenBank/DDBJ databases">
        <title>Novel bile acid biosynthetic pathways are enriched in the microbiome of centenarians.</title>
        <authorList>
            <person name="Sato Y."/>
            <person name="Atarashi K."/>
            <person name="Plichta R.D."/>
            <person name="Arai Y."/>
            <person name="Sasajima S."/>
            <person name="Kearney M.S."/>
            <person name="Suda W."/>
            <person name="Takeshita K."/>
            <person name="Sasaki T."/>
            <person name="Okamoto S."/>
            <person name="Skelly N.A."/>
            <person name="Okamura Y."/>
            <person name="Vlamakis H."/>
            <person name="Li Y."/>
            <person name="Tanoue T."/>
            <person name="Takei H."/>
            <person name="Nittono H."/>
            <person name="Narushima S."/>
            <person name="Irie J."/>
            <person name="Itoh H."/>
            <person name="Moriya K."/>
            <person name="Sugiura Y."/>
            <person name="Suematsu M."/>
            <person name="Moritoki N."/>
            <person name="Shibata S."/>
            <person name="Littman R.D."/>
            <person name="Fischbach A.M."/>
            <person name="Uwamino Y."/>
            <person name="Inoue T."/>
            <person name="Honda A."/>
            <person name="Hattori M."/>
            <person name="Murai T."/>
            <person name="Xavier J.R."/>
            <person name="Hirose N."/>
            <person name="Honda K."/>
        </authorList>
    </citation>
    <scope>NUCLEOTIDE SEQUENCE</scope>
    <source>
        <strain evidence="10">CE91-St55</strain>
    </source>
</reference>
<dbReference type="InterPro" id="IPR000743">
    <property type="entry name" value="Glyco_hydro_28"/>
</dbReference>
<keyword evidence="7" id="KW-0624">Polysaccharide degradation</keyword>
<dbReference type="EMBL" id="BQNJ01000001">
    <property type="protein sequence ID" value="GKH02028.1"/>
    <property type="molecule type" value="Genomic_DNA"/>
</dbReference>
<dbReference type="GO" id="GO:0000272">
    <property type="term" value="P:polysaccharide catabolic process"/>
    <property type="evidence" value="ECO:0007669"/>
    <property type="project" value="UniProtKB-KW"/>
</dbReference>
<dbReference type="PANTHER" id="PTHR31736:SF9">
    <property type="entry name" value="ENDO-XYLOGALACTURONAN HYDROLASE A-RELATED"/>
    <property type="match status" value="1"/>
</dbReference>
<dbReference type="GO" id="GO:0004650">
    <property type="term" value="F:polygalacturonase activity"/>
    <property type="evidence" value="ECO:0007669"/>
    <property type="project" value="InterPro"/>
</dbReference>
<proteinExistence type="inferred from homology"/>
<keyword evidence="4" id="KW-0325">Glycoprotein</keyword>
<evidence type="ECO:0000256" key="4">
    <source>
        <dbReference type="ARBA" id="ARBA00023180"/>
    </source>
</evidence>
<dbReference type="InterPro" id="IPR012334">
    <property type="entry name" value="Pectin_lyas_fold"/>
</dbReference>
<keyword evidence="3 9" id="KW-0378">Hydrolase</keyword>
<dbReference type="Pfam" id="PF00295">
    <property type="entry name" value="Glyco_hydro_28"/>
    <property type="match status" value="1"/>
</dbReference>
<sequence length="460" mass="52550">MKKLIYNPNPEPVLEPLFERHSLDEVGWSDLYEVTCNGEKQPVFYTDSFHYAPVAVGVENNGIDVEIVISRPFEQVQIRPSSYGIEVHREGQKLRFHLPKIMKVSVELDGNLKNPLFVLCSPKIEKPKNTTICFERGKVYNVATLELHDNDVVYLEEGSVVYGRIYAYRCKNIQIIGNGILNGSPWHLPDSNGKLFLVDLQWCENVRIEGITVVDSPMWQIVPSACDHVVIRNTNSLSRVVTGDGIDINGCQDVLIEDCFVRAADDCICIKSGRLPNPTTIRDVKDLIVQRCVIWNAEPGNAIEIGYGLMCQEITNLIFRDCDIIHCQYEGNMGGSAMSIHQADNAYIHDIHYENIRVEDVAQKLFDIKVLECKYTWVPVRGRIEDIYFKDIKVLNGPFPVSIIRGYEMRLEESRPERIYFDNIEILGQKCNSVLDMHMVVELAHKIYVNGSMEYPRNCF</sequence>
<evidence type="ECO:0000313" key="11">
    <source>
        <dbReference type="Proteomes" id="UP001055091"/>
    </source>
</evidence>
<evidence type="ECO:0000256" key="9">
    <source>
        <dbReference type="RuleBase" id="RU361169"/>
    </source>
</evidence>
<comment type="caution">
    <text evidence="10">The sequence shown here is derived from an EMBL/GenBank/DDBJ whole genome shotgun (WGS) entry which is preliminary data.</text>
</comment>
<organism evidence="10 11">
    <name type="scientific">Hungatella hathewayi</name>
    <dbReference type="NCBI Taxonomy" id="154046"/>
    <lineage>
        <taxon>Bacteria</taxon>
        <taxon>Bacillati</taxon>
        <taxon>Bacillota</taxon>
        <taxon>Clostridia</taxon>
        <taxon>Lachnospirales</taxon>
        <taxon>Lachnospiraceae</taxon>
        <taxon>Hungatella</taxon>
    </lineage>
</organism>
<protein>
    <submittedName>
        <fullName evidence="10">Endopolygalacturonase</fullName>
    </submittedName>
</protein>
<evidence type="ECO:0000256" key="3">
    <source>
        <dbReference type="ARBA" id="ARBA00022801"/>
    </source>
</evidence>
<comment type="function">
    <text evidence="8">Pectinolytic enzyme involved in the degradation of xylogalacturonan (xga), a galacturonan backbone heavily substituted with xylose, and which is one important component of the hairy regions of pectin. Activity requires a galacturonic acid backbone substituted with xylose.</text>
</comment>
<keyword evidence="6 9" id="KW-0326">Glycosidase</keyword>
<keyword evidence="5" id="KW-0119">Carbohydrate metabolism</keyword>
<evidence type="ECO:0000313" key="10">
    <source>
        <dbReference type="EMBL" id="GKH02028.1"/>
    </source>
</evidence>
<comment type="similarity">
    <text evidence="1 9">Belongs to the glycosyl hydrolase 28 family.</text>
</comment>
<evidence type="ECO:0000256" key="1">
    <source>
        <dbReference type="ARBA" id="ARBA00008834"/>
    </source>
</evidence>
<dbReference type="AlphaFoldDB" id="A0AA37JJ44"/>